<proteinExistence type="inferred from homology"/>
<keyword evidence="4" id="KW-0804">Transcription</keyword>
<evidence type="ECO:0000256" key="1">
    <source>
        <dbReference type="ARBA" id="ARBA00010466"/>
    </source>
</evidence>
<sequence>MQRERDDITTLLCVARLYFEERRTQAQIAQEVGYSRPTVSRMLARAQQIGVVRVTISHPLERILAIEGRLRRALQLEAIRVAENAGPDPIDDVGRMASDLLLDLAEERSVIAVGNGRTVAAAARHVPLTPLPRTTIVQMLGSLPGGRPEWGRDSPTICHQIAKQLGATSARIPIPLFVDDPGLARALLREERVATTMALAARADIALVGVAGIHAPADGDVLAEYLTPEISAAISRGAAVGHILDHHFDAEGRHVRTPLSERTLALSLEELRRIPTVVGVACGPEKEEAIIAAVRGGILDALVTDEATAEGILDRLEGTTRTDRALGTHRSGRVRPV</sequence>
<evidence type="ECO:0000259" key="5">
    <source>
        <dbReference type="Pfam" id="PF04198"/>
    </source>
</evidence>
<evidence type="ECO:0000313" key="6">
    <source>
        <dbReference type="EMBL" id="MFC0673728.1"/>
    </source>
</evidence>
<reference evidence="6 7" key="1">
    <citation type="submission" date="2024-09" db="EMBL/GenBank/DDBJ databases">
        <authorList>
            <person name="Sun Q."/>
            <person name="Mori K."/>
        </authorList>
    </citation>
    <scope>NUCLEOTIDE SEQUENCE [LARGE SCALE GENOMIC DNA]</scope>
    <source>
        <strain evidence="6 7">CICC 10874</strain>
    </source>
</reference>
<comment type="similarity">
    <text evidence="1">Belongs to the SorC transcriptional regulatory family.</text>
</comment>
<dbReference type="InterPro" id="IPR036390">
    <property type="entry name" value="WH_DNA-bd_sf"/>
</dbReference>
<dbReference type="InterPro" id="IPR051054">
    <property type="entry name" value="SorC_transcr_regulators"/>
</dbReference>
<evidence type="ECO:0000256" key="3">
    <source>
        <dbReference type="ARBA" id="ARBA00023125"/>
    </source>
</evidence>
<keyword evidence="3" id="KW-0238">DNA-binding</keyword>
<name>A0ABV6R9S7_9MICO</name>
<dbReference type="PANTHER" id="PTHR34294">
    <property type="entry name" value="TRANSCRIPTIONAL REGULATOR-RELATED"/>
    <property type="match status" value="1"/>
</dbReference>
<dbReference type="InterPro" id="IPR007324">
    <property type="entry name" value="Sugar-bd_dom_put"/>
</dbReference>
<dbReference type="SUPFAM" id="SSF100950">
    <property type="entry name" value="NagB/RpiA/CoA transferase-like"/>
    <property type="match status" value="1"/>
</dbReference>
<dbReference type="Pfam" id="PF13412">
    <property type="entry name" value="HTH_24"/>
    <property type="match status" value="1"/>
</dbReference>
<evidence type="ECO:0000256" key="4">
    <source>
        <dbReference type="ARBA" id="ARBA00023163"/>
    </source>
</evidence>
<dbReference type="RefSeq" id="WP_376979607.1">
    <property type="nucleotide sequence ID" value="NZ_JBHLSV010000006.1"/>
</dbReference>
<keyword evidence="7" id="KW-1185">Reference proteome</keyword>
<evidence type="ECO:0000313" key="7">
    <source>
        <dbReference type="Proteomes" id="UP001589793"/>
    </source>
</evidence>
<gene>
    <name evidence="6" type="ORF">ACFFF6_07150</name>
</gene>
<dbReference type="Pfam" id="PF04198">
    <property type="entry name" value="Sugar-bind"/>
    <property type="match status" value="1"/>
</dbReference>
<keyword evidence="2" id="KW-0805">Transcription regulation</keyword>
<comment type="caution">
    <text evidence="6">The sequence shown here is derived from an EMBL/GenBank/DDBJ whole genome shotgun (WGS) entry which is preliminary data.</text>
</comment>
<dbReference type="InterPro" id="IPR037171">
    <property type="entry name" value="NagB/RpiA_transferase-like"/>
</dbReference>
<dbReference type="EMBL" id="JBHLSV010000006">
    <property type="protein sequence ID" value="MFC0673728.1"/>
    <property type="molecule type" value="Genomic_DNA"/>
</dbReference>
<protein>
    <submittedName>
        <fullName evidence="6">Sugar-binding transcriptional regulator</fullName>
    </submittedName>
</protein>
<dbReference type="SUPFAM" id="SSF46785">
    <property type="entry name" value="Winged helix' DNA-binding domain"/>
    <property type="match status" value="1"/>
</dbReference>
<dbReference type="Gene3D" id="1.10.10.60">
    <property type="entry name" value="Homeodomain-like"/>
    <property type="match status" value="1"/>
</dbReference>
<feature type="domain" description="Sugar-binding" evidence="5">
    <location>
        <begin position="59"/>
        <end position="313"/>
    </location>
</feature>
<accession>A0ABV6R9S7</accession>
<evidence type="ECO:0000256" key="2">
    <source>
        <dbReference type="ARBA" id="ARBA00023015"/>
    </source>
</evidence>
<dbReference type="PANTHER" id="PTHR34294:SF1">
    <property type="entry name" value="TRANSCRIPTIONAL REGULATOR LSRR"/>
    <property type="match status" value="1"/>
</dbReference>
<dbReference type="Proteomes" id="UP001589793">
    <property type="component" value="Unassembled WGS sequence"/>
</dbReference>
<dbReference type="Gene3D" id="3.40.50.1360">
    <property type="match status" value="1"/>
</dbReference>
<organism evidence="6 7">
    <name type="scientific">Brachybacterium hainanense</name>
    <dbReference type="NCBI Taxonomy" id="1541174"/>
    <lineage>
        <taxon>Bacteria</taxon>
        <taxon>Bacillati</taxon>
        <taxon>Actinomycetota</taxon>
        <taxon>Actinomycetes</taxon>
        <taxon>Micrococcales</taxon>
        <taxon>Dermabacteraceae</taxon>
        <taxon>Brachybacterium</taxon>
    </lineage>
</organism>